<dbReference type="InterPro" id="IPR027417">
    <property type="entry name" value="P-loop_NTPase"/>
</dbReference>
<evidence type="ECO:0000256" key="11">
    <source>
        <dbReference type="ARBA" id="ARBA00022840"/>
    </source>
</evidence>
<dbReference type="PIRSF" id="PIRSF000545">
    <property type="entry name" value="Pantothenate_kin"/>
    <property type="match status" value="1"/>
</dbReference>
<sequence length="317" mass="36397">MVQKNRTAHFSRYITFTRDEWAQLRASTPMPLTEEDLVKLHGINEQVSLSEVDEIYLPLSRLLNLYVDATRNLYLASSRFLGHLEEKVPYIIGIAGSVAVGKSTTARIIQALLERWPSHPRVDLVTTDGFLYPNHVLEERGLMNRKGFPESYDVRSLIRFLADVKSGKPAVSAPVYSHLTYDIVPGEYKVVEHPDIVIVEGLNVLQTGGTTTTKPQLFVSDFFDFTIYVDAEEHQIKQWYIERFQKLRETAFRKRESYFQRYSLLSEEEAISTASHIWDTVNAVNLRENILPTRARAQLILTKGPHHAVQLARLRKL</sequence>
<keyword evidence="18" id="KW-1185">Reference proteome</keyword>
<dbReference type="PANTHER" id="PTHR10285">
    <property type="entry name" value="URIDINE KINASE"/>
    <property type="match status" value="1"/>
</dbReference>
<dbReference type="FunFam" id="3.40.50.300:FF:000242">
    <property type="entry name" value="Pantothenate kinase"/>
    <property type="match status" value="1"/>
</dbReference>
<dbReference type="InterPro" id="IPR004566">
    <property type="entry name" value="PanK"/>
</dbReference>
<evidence type="ECO:0000313" key="18">
    <source>
        <dbReference type="Proteomes" id="UP000184016"/>
    </source>
</evidence>
<gene>
    <name evidence="14" type="primary">coaA</name>
    <name evidence="17" type="ORF">SAMN05443507_12518</name>
</gene>
<protein>
    <recommendedName>
        <fullName evidence="6 14">Pantothenate kinase</fullName>
        <ecNumber evidence="5 14">2.7.1.33</ecNumber>
    </recommendedName>
    <alternativeName>
        <fullName evidence="13 14">Pantothenic acid kinase</fullName>
    </alternativeName>
</protein>
<dbReference type="Proteomes" id="UP000184016">
    <property type="component" value="Unassembled WGS sequence"/>
</dbReference>
<evidence type="ECO:0000256" key="6">
    <source>
        <dbReference type="ARBA" id="ARBA00015080"/>
    </source>
</evidence>
<dbReference type="GO" id="GO:0005737">
    <property type="term" value="C:cytoplasm"/>
    <property type="evidence" value="ECO:0007669"/>
    <property type="project" value="UniProtKB-SubCell"/>
</dbReference>
<evidence type="ECO:0000256" key="12">
    <source>
        <dbReference type="ARBA" id="ARBA00022993"/>
    </source>
</evidence>
<evidence type="ECO:0000256" key="4">
    <source>
        <dbReference type="ARBA" id="ARBA00006087"/>
    </source>
</evidence>
<dbReference type="OrthoDB" id="1550976at2"/>
<dbReference type="Pfam" id="PF00485">
    <property type="entry name" value="PRK"/>
    <property type="match status" value="1"/>
</dbReference>
<evidence type="ECO:0000256" key="9">
    <source>
        <dbReference type="ARBA" id="ARBA00022741"/>
    </source>
</evidence>
<reference evidence="18" key="1">
    <citation type="submission" date="2016-11" db="EMBL/GenBank/DDBJ databases">
        <authorList>
            <person name="Varghese N."/>
            <person name="Submissions S."/>
        </authorList>
    </citation>
    <scope>NUCLEOTIDE SEQUENCE [LARGE SCALE GENOMIC DNA]</scope>
    <source>
        <strain evidence="18">USBA-503</strain>
    </source>
</reference>
<comment type="similarity">
    <text evidence="4 14 15">Belongs to the prokaryotic pantothenate kinase family.</text>
</comment>
<evidence type="ECO:0000256" key="7">
    <source>
        <dbReference type="ARBA" id="ARBA00022490"/>
    </source>
</evidence>
<dbReference type="EC" id="2.7.1.33" evidence="5 14"/>
<dbReference type="Gene3D" id="3.40.50.300">
    <property type="entry name" value="P-loop containing nucleotide triphosphate hydrolases"/>
    <property type="match status" value="1"/>
</dbReference>
<evidence type="ECO:0000256" key="13">
    <source>
        <dbReference type="ARBA" id="ARBA00032866"/>
    </source>
</evidence>
<dbReference type="EMBL" id="FRAF01000025">
    <property type="protein sequence ID" value="SHK87267.1"/>
    <property type="molecule type" value="Genomic_DNA"/>
</dbReference>
<dbReference type="NCBIfam" id="TIGR00554">
    <property type="entry name" value="panK_bact"/>
    <property type="match status" value="1"/>
</dbReference>
<evidence type="ECO:0000256" key="15">
    <source>
        <dbReference type="RuleBase" id="RU003530"/>
    </source>
</evidence>
<evidence type="ECO:0000313" key="17">
    <source>
        <dbReference type="EMBL" id="SHK87267.1"/>
    </source>
</evidence>
<dbReference type="RefSeq" id="WP_072874996.1">
    <property type="nucleotide sequence ID" value="NZ_FRAF01000025.1"/>
</dbReference>
<dbReference type="SUPFAM" id="SSF52540">
    <property type="entry name" value="P-loop containing nucleoside triphosphate hydrolases"/>
    <property type="match status" value="1"/>
</dbReference>
<keyword evidence="9 14" id="KW-0547">Nucleotide-binding</keyword>
<keyword evidence="7 14" id="KW-0963">Cytoplasm</keyword>
<feature type="binding site" evidence="14">
    <location>
        <begin position="96"/>
        <end position="103"/>
    </location>
    <ligand>
        <name>ATP</name>
        <dbReference type="ChEBI" id="CHEBI:30616"/>
    </ligand>
</feature>
<keyword evidence="11 14" id="KW-0067">ATP-binding</keyword>
<dbReference type="AlphaFoldDB" id="A0A1M6W0R0"/>
<evidence type="ECO:0000256" key="8">
    <source>
        <dbReference type="ARBA" id="ARBA00022679"/>
    </source>
</evidence>
<dbReference type="GO" id="GO:0005524">
    <property type="term" value="F:ATP binding"/>
    <property type="evidence" value="ECO:0007669"/>
    <property type="project" value="UniProtKB-UniRule"/>
</dbReference>
<evidence type="ECO:0000259" key="16">
    <source>
        <dbReference type="Pfam" id="PF00485"/>
    </source>
</evidence>
<dbReference type="InterPro" id="IPR006083">
    <property type="entry name" value="PRK/URK"/>
</dbReference>
<accession>A0A1M6W0R0</accession>
<comment type="subcellular location">
    <subcellularLocation>
        <location evidence="2 14 15">Cytoplasm</location>
    </subcellularLocation>
</comment>
<dbReference type="GO" id="GO:0015937">
    <property type="term" value="P:coenzyme A biosynthetic process"/>
    <property type="evidence" value="ECO:0007669"/>
    <property type="project" value="UniProtKB-UniRule"/>
</dbReference>
<dbReference type="GO" id="GO:0004594">
    <property type="term" value="F:pantothenate kinase activity"/>
    <property type="evidence" value="ECO:0007669"/>
    <property type="project" value="UniProtKB-UniRule"/>
</dbReference>
<evidence type="ECO:0000256" key="1">
    <source>
        <dbReference type="ARBA" id="ARBA00001206"/>
    </source>
</evidence>
<evidence type="ECO:0000256" key="2">
    <source>
        <dbReference type="ARBA" id="ARBA00004496"/>
    </source>
</evidence>
<organism evidence="17 18">
    <name type="scientific">Alicyclobacillus tolerans</name>
    <dbReference type="NCBI Taxonomy" id="90970"/>
    <lineage>
        <taxon>Bacteria</taxon>
        <taxon>Bacillati</taxon>
        <taxon>Bacillota</taxon>
        <taxon>Bacilli</taxon>
        <taxon>Bacillales</taxon>
        <taxon>Alicyclobacillaceae</taxon>
        <taxon>Alicyclobacillus</taxon>
    </lineage>
</organism>
<proteinExistence type="inferred from homology"/>
<dbReference type="STRING" id="1830138.SAMN05443507_12518"/>
<dbReference type="UniPathway" id="UPA00241">
    <property type="reaction ID" value="UER00352"/>
</dbReference>
<evidence type="ECO:0000256" key="14">
    <source>
        <dbReference type="HAMAP-Rule" id="MF_00215"/>
    </source>
</evidence>
<dbReference type="CDD" id="cd02025">
    <property type="entry name" value="PanK"/>
    <property type="match status" value="1"/>
</dbReference>
<comment type="pathway">
    <text evidence="3 14 15">Cofactor biosynthesis; coenzyme A biosynthesis; CoA from (R)-pantothenate: step 1/5.</text>
</comment>
<evidence type="ECO:0000256" key="3">
    <source>
        <dbReference type="ARBA" id="ARBA00005225"/>
    </source>
</evidence>
<evidence type="ECO:0000256" key="5">
    <source>
        <dbReference type="ARBA" id="ARBA00012102"/>
    </source>
</evidence>
<evidence type="ECO:0000256" key="10">
    <source>
        <dbReference type="ARBA" id="ARBA00022777"/>
    </source>
</evidence>
<dbReference type="HAMAP" id="MF_00215">
    <property type="entry name" value="Pantothen_kinase_1"/>
    <property type="match status" value="1"/>
</dbReference>
<keyword evidence="10 14" id="KW-0418">Kinase</keyword>
<comment type="catalytic activity">
    <reaction evidence="1 14 15">
        <text>(R)-pantothenate + ATP = (R)-4'-phosphopantothenate + ADP + H(+)</text>
        <dbReference type="Rhea" id="RHEA:16373"/>
        <dbReference type="ChEBI" id="CHEBI:10986"/>
        <dbReference type="ChEBI" id="CHEBI:15378"/>
        <dbReference type="ChEBI" id="CHEBI:29032"/>
        <dbReference type="ChEBI" id="CHEBI:30616"/>
        <dbReference type="ChEBI" id="CHEBI:456216"/>
        <dbReference type="EC" id="2.7.1.33"/>
    </reaction>
</comment>
<name>A0A1M6W0R0_9BACL</name>
<keyword evidence="8 14" id="KW-0808">Transferase</keyword>
<keyword evidence="12 14" id="KW-0173">Coenzyme A biosynthesis</keyword>
<feature type="domain" description="Phosphoribulokinase/uridine kinase" evidence="16">
    <location>
        <begin position="91"/>
        <end position="243"/>
    </location>
</feature>